<dbReference type="AlphaFoldDB" id="A0AAV5SUS1"/>
<comment type="caution">
    <text evidence="1">The sequence shown here is derived from an EMBL/GenBank/DDBJ whole genome shotgun (WGS) entry which is preliminary data.</text>
</comment>
<feature type="non-terminal residue" evidence="1">
    <location>
        <position position="1"/>
    </location>
</feature>
<gene>
    <name evidence="1" type="ORF">PENTCL1PPCAC_9086</name>
</gene>
<sequence length="835" mass="94661">QIIANIDWLIGEPLTANSFRPLTSSKQQQRHLFEAFKKIDVVAPPLLGNDKHDFISLNHRIVQCKFGIGRVELGRALGNDDGRVALSGGGVALKPCLALPTRMDFWHRMEEIGAFFDIEHVYYVGRDALEAVELRIGLKSMFIDDTTESIALLYSNRALRCCGIYFKSDIDEFAASDSAIAESVRTLVDNASMELDLFAKIDMNKLRSPQLLQFESFTRDQFKMHFDFDDATCSWILNLLIRDRVVEIDAVPIVKLVDDWIEKAEHFEWTNLNTGSDYEVLEGMEKLTIASAINPTILQRNLDAFRDLPNEDGVRVVQDLFEARLDQGLSQMHQTNVYRQAGPLNCSMLPATLASPVLNFLSHHFAYTFAREVLWNACIADSQEQDSTKRTITTKKVMLSEDAHQEMFEELCRLEIIAPSRITSRHFDIIDYIDFPLFDKLELEHFIYARRLKLRDDIQMFKLVSFVELLEERETVVTGEMEALIDLGMPAGVSLRKLSTAQKIGGALSRCFRFLVDNRQMLMKGITFAIGVVLATKGLGEVMGGLNTDVFGQEAVTFIAAAGTYYQQIAVNAPREATQAMHNAASAVVRVIEGMQRHIAQLINFTGAAIMGGVAASKWFFMGGINWLDQTIITRVTGTGIHECMSHLFEKCRALFGSYEYYHQCRMATHNIAARAPANDTKDEYRIIRMFDSIGSVADEQSRKVNTREQELIDQTINTARRLKTELIPPSTGLFFTQLSDYLSKHDNYRWFKSELILCIQWAAMEALRKLTETGRVDKFDYSGLKCSALAAAYLTMCSHCKKVNEYLDDTIADLIELEISEMFTNPVYMHQFQL</sequence>
<keyword evidence="2" id="KW-1185">Reference proteome</keyword>
<name>A0AAV5SUS1_9BILA</name>
<accession>A0AAV5SUS1</accession>
<dbReference type="Proteomes" id="UP001432027">
    <property type="component" value="Unassembled WGS sequence"/>
</dbReference>
<protein>
    <submittedName>
        <fullName evidence="1">Uncharacterized protein</fullName>
    </submittedName>
</protein>
<reference evidence="1" key="1">
    <citation type="submission" date="2023-10" db="EMBL/GenBank/DDBJ databases">
        <title>Genome assembly of Pristionchus species.</title>
        <authorList>
            <person name="Yoshida K."/>
            <person name="Sommer R.J."/>
        </authorList>
    </citation>
    <scope>NUCLEOTIDE SEQUENCE</scope>
    <source>
        <strain evidence="1">RS0144</strain>
    </source>
</reference>
<evidence type="ECO:0000313" key="2">
    <source>
        <dbReference type="Proteomes" id="UP001432027"/>
    </source>
</evidence>
<dbReference type="EMBL" id="BTSX01000002">
    <property type="protein sequence ID" value="GMS86911.1"/>
    <property type="molecule type" value="Genomic_DNA"/>
</dbReference>
<organism evidence="1 2">
    <name type="scientific">Pristionchus entomophagus</name>
    <dbReference type="NCBI Taxonomy" id="358040"/>
    <lineage>
        <taxon>Eukaryota</taxon>
        <taxon>Metazoa</taxon>
        <taxon>Ecdysozoa</taxon>
        <taxon>Nematoda</taxon>
        <taxon>Chromadorea</taxon>
        <taxon>Rhabditida</taxon>
        <taxon>Rhabditina</taxon>
        <taxon>Diplogasteromorpha</taxon>
        <taxon>Diplogasteroidea</taxon>
        <taxon>Neodiplogasteridae</taxon>
        <taxon>Pristionchus</taxon>
    </lineage>
</organism>
<proteinExistence type="predicted"/>
<evidence type="ECO:0000313" key="1">
    <source>
        <dbReference type="EMBL" id="GMS86911.1"/>
    </source>
</evidence>